<evidence type="ECO:0008006" key="4">
    <source>
        <dbReference type="Google" id="ProtNLM"/>
    </source>
</evidence>
<dbReference type="EMBL" id="JAAEDA010000001">
    <property type="protein sequence ID" value="MCJ1976520.1"/>
    <property type="molecule type" value="Genomic_DNA"/>
</dbReference>
<feature type="coiled-coil region" evidence="1">
    <location>
        <begin position="87"/>
        <end position="118"/>
    </location>
</feature>
<dbReference type="Proteomes" id="UP001522462">
    <property type="component" value="Unassembled WGS sequence"/>
</dbReference>
<name>A0ABT0AJ05_9LACT</name>
<evidence type="ECO:0000313" key="3">
    <source>
        <dbReference type="Proteomes" id="UP001522462"/>
    </source>
</evidence>
<organism evidence="2 3">
    <name type="scientific">Pseudolactococcus paracarnosus</name>
    <dbReference type="NCBI Taxonomy" id="2749962"/>
    <lineage>
        <taxon>Bacteria</taxon>
        <taxon>Bacillati</taxon>
        <taxon>Bacillota</taxon>
        <taxon>Bacilli</taxon>
        <taxon>Lactobacillales</taxon>
        <taxon>Streptococcaceae</taxon>
        <taxon>Pseudolactococcus</taxon>
    </lineage>
</organism>
<accession>A0ABT0AJ05</accession>
<evidence type="ECO:0000256" key="1">
    <source>
        <dbReference type="SAM" id="Coils"/>
    </source>
</evidence>
<proteinExistence type="predicted"/>
<evidence type="ECO:0000313" key="2">
    <source>
        <dbReference type="EMBL" id="MCJ1976520.1"/>
    </source>
</evidence>
<keyword evidence="1" id="KW-0175">Coiled coil</keyword>
<protein>
    <recommendedName>
        <fullName evidence="4">Flagellar FliJ protein</fullName>
    </recommendedName>
</protein>
<keyword evidence="3" id="KW-1185">Reference proteome</keyword>
<comment type="caution">
    <text evidence="2">The sequence shown here is derived from an EMBL/GenBank/DDBJ whole genome shotgun (WGS) entry which is preliminary data.</text>
</comment>
<gene>
    <name evidence="2" type="ORF">GYN19_00915</name>
</gene>
<reference evidence="2 3" key="1">
    <citation type="journal article" date="2022" name="Microbiol. Res.">
        <title>Comparative genome analysis, predicted lifestyle and antimicrobial strategies of Lactococcus carnosus and Lactococcus paracarnosus isolated from meat.</title>
        <authorList>
            <person name="Werum V."/>
            <person name="Ehrmann M."/>
            <person name="Vogel R."/>
            <person name="Hilgarth M."/>
        </authorList>
    </citation>
    <scope>NUCLEOTIDE SEQUENCE [LARGE SCALE GENOMIC DNA]</scope>
    <source>
        <strain evidence="2 3">TMW21897</strain>
    </source>
</reference>
<dbReference type="RefSeq" id="WP_243913398.1">
    <property type="nucleotide sequence ID" value="NZ_JAAECY010000006.1"/>
</dbReference>
<sequence>MGKDNNSDKHFALNQKIISKERSSDAIHLEGQQTQDRIDNFAYMMMKSFRDFQEIEESIKKRSHVQSGYDETAHKQTYISNLINQQKEEFKQVYHKASLKLEDEREQLLRERNNLSWD</sequence>